<reference evidence="2" key="1">
    <citation type="submission" date="2022-10" db="EMBL/GenBank/DDBJ databases">
        <title>The complete genomes of actinobacterial strains from the NBC collection.</title>
        <authorList>
            <person name="Joergensen T.S."/>
            <person name="Alvarez Arevalo M."/>
            <person name="Sterndorff E.B."/>
            <person name="Faurdal D."/>
            <person name="Vuksanovic O."/>
            <person name="Mourched A.-S."/>
            <person name="Charusanti P."/>
            <person name="Shaw S."/>
            <person name="Blin K."/>
            <person name="Weber T."/>
        </authorList>
    </citation>
    <scope>NUCLEOTIDE SEQUENCE</scope>
    <source>
        <strain evidence="2">NBC_00093</strain>
    </source>
</reference>
<protein>
    <submittedName>
        <fullName evidence="2">Uncharacterized protein</fullName>
    </submittedName>
</protein>
<dbReference type="EMBL" id="CP108222">
    <property type="protein sequence ID" value="WTT16346.1"/>
    <property type="molecule type" value="Genomic_DNA"/>
</dbReference>
<evidence type="ECO:0000313" key="2">
    <source>
        <dbReference type="EMBL" id="WTT16346.1"/>
    </source>
</evidence>
<organism evidence="2">
    <name type="scientific">Streptomyces sp. NBC_00093</name>
    <dbReference type="NCBI Taxonomy" id="2975649"/>
    <lineage>
        <taxon>Bacteria</taxon>
        <taxon>Bacillati</taxon>
        <taxon>Actinomycetota</taxon>
        <taxon>Actinomycetes</taxon>
        <taxon>Kitasatosporales</taxon>
        <taxon>Streptomycetaceae</taxon>
        <taxon>Streptomyces</taxon>
    </lineage>
</organism>
<evidence type="ECO:0000256" key="1">
    <source>
        <dbReference type="SAM" id="MobiDB-lite"/>
    </source>
</evidence>
<gene>
    <name evidence="2" type="ORF">OHA22_12820</name>
</gene>
<sequence>MSRDQGQDGDVRELRRLLAVPAERDFPEGRRVQREEHLMRSLRTLAGQRTDGRGRRVGQRLAMGLAAAAVAAGVTVALPGGSDSGTESGKKTEKGAEQGTEKGTGTGTGKKTDVVPAGYALKKNANGTLTIYLKELSMWSNGDAAHFKEMTAKIRAAGFTAVVENLHPDKTCQEDRGEVMEPEKTGDGDWDYRYVMTHADTYLLTVRAPVAGQKRSGTTQPTFYQDRFIKGPVKPCDPS</sequence>
<name>A0AAU1ZV85_9ACTN</name>
<dbReference type="AlphaFoldDB" id="A0AAU1ZV85"/>
<feature type="region of interest" description="Disordered" evidence="1">
    <location>
        <begin position="79"/>
        <end position="113"/>
    </location>
</feature>
<proteinExistence type="predicted"/>
<accession>A0AAU1ZV85</accession>
<feature type="compositionally biased region" description="Basic and acidic residues" evidence="1">
    <location>
        <begin position="88"/>
        <end position="100"/>
    </location>
</feature>